<protein>
    <recommendedName>
        <fullName evidence="5">TrbL/VirB6 plasmid conjugal transfer protein</fullName>
    </recommendedName>
</protein>
<keyword evidence="4" id="KW-1185">Reference proteome</keyword>
<feature type="compositionally biased region" description="Low complexity" evidence="1">
    <location>
        <begin position="84"/>
        <end position="102"/>
    </location>
</feature>
<evidence type="ECO:0000313" key="3">
    <source>
        <dbReference type="EMBL" id="MFC4532575.1"/>
    </source>
</evidence>
<proteinExistence type="predicted"/>
<keyword evidence="2" id="KW-0812">Transmembrane</keyword>
<gene>
    <name evidence="3" type="ORF">ACFO60_17510</name>
</gene>
<evidence type="ECO:0000313" key="4">
    <source>
        <dbReference type="Proteomes" id="UP001596004"/>
    </source>
</evidence>
<evidence type="ECO:0000256" key="1">
    <source>
        <dbReference type="SAM" id="MobiDB-lite"/>
    </source>
</evidence>
<evidence type="ECO:0000256" key="2">
    <source>
        <dbReference type="SAM" id="Phobius"/>
    </source>
</evidence>
<dbReference type="Proteomes" id="UP001596004">
    <property type="component" value="Unassembled WGS sequence"/>
</dbReference>
<feature type="transmembrane region" description="Helical" evidence="2">
    <location>
        <begin position="463"/>
        <end position="484"/>
    </location>
</feature>
<feature type="compositionally biased region" description="Gly residues" evidence="1">
    <location>
        <begin position="766"/>
        <end position="779"/>
    </location>
</feature>
<feature type="compositionally biased region" description="Gly residues" evidence="1">
    <location>
        <begin position="708"/>
        <end position="718"/>
    </location>
</feature>
<feature type="transmembrane region" description="Helical" evidence="2">
    <location>
        <begin position="201"/>
        <end position="222"/>
    </location>
</feature>
<feature type="transmembrane region" description="Helical" evidence="2">
    <location>
        <begin position="490"/>
        <end position="507"/>
    </location>
</feature>
<feature type="transmembrane region" description="Helical" evidence="2">
    <location>
        <begin position="229"/>
        <end position="247"/>
    </location>
</feature>
<feature type="compositionally biased region" description="Gly residues" evidence="1">
    <location>
        <begin position="806"/>
        <end position="816"/>
    </location>
</feature>
<feature type="compositionally biased region" description="Gly residues" evidence="1">
    <location>
        <begin position="823"/>
        <end position="834"/>
    </location>
</feature>
<feature type="compositionally biased region" description="Gly residues" evidence="1">
    <location>
        <begin position="669"/>
        <end position="699"/>
    </location>
</feature>
<feature type="region of interest" description="Disordered" evidence="1">
    <location>
        <begin position="283"/>
        <end position="306"/>
    </location>
</feature>
<feature type="compositionally biased region" description="Gly residues" evidence="1">
    <location>
        <begin position="739"/>
        <end position="758"/>
    </location>
</feature>
<feature type="compositionally biased region" description="Gly residues" evidence="1">
    <location>
        <begin position="786"/>
        <end position="797"/>
    </location>
</feature>
<evidence type="ECO:0008006" key="5">
    <source>
        <dbReference type="Google" id="ProtNLM"/>
    </source>
</evidence>
<feature type="region of interest" description="Disordered" evidence="1">
    <location>
        <begin position="587"/>
        <end position="872"/>
    </location>
</feature>
<sequence length="872" mass="87068">MWRAGAARASGRRGGAAREVTRGRRLRRRIVLILALLAGVVVLPIAFSPTVAGAAGPCDLSPELSPEIVGGGMDGLVKPPPPDSASSAAGTSSAARSAVTGAPQGAQGGTSATVGKTAVPEPVTNYDRYGMAGQFWHTYGLGCNDVAAVLGNAWANSVFSWAKDIDRMTITTYQAAATEGPLQSIKDVVDDIVINLADAMYWPYLRVIVLLGAVWLAWYGLIRKRASTTAEGVIWMILAVTVAVWFFSRPGDFTGLGKTVTDKTAEVVNSAFSGLPGAGGASCLPTKGQTNPKAGPGGYGQSGTPGVDQNADALWSTLVCKPWLMGEFGTADPQAKVVEVMAPKLLDIQATDLQEQNSGQRQASGSHQKRYEEEVAKPLESTSMFFLFQGKDWTTRLSIAIGALMAAMVAGVLIFLVAVSLIALKIGFLLLLILGPVFLLIGVHPGSGRIIAMRWVEMLIGTLLRQAVLALVLGVLVYGYALIISTDLPWGMQIMFIALLTIAVFFYRRPFQHLFASMDGHTLTTRMLGEAASAPTLSRAANALPPVAAARMGRWGLRKAEPVINAAAMAGGGAAAAAASGVAQGRVRGEDTGAGAGQQQGARAQAGGQPVPLDADGQAGARRKAAGRGTAIPRPGAAPPLNLSGRMGGSGRAGGGNGASPRPPTRTGTGSGGGAGGSSASGGGGSAGGWFGGRSGGGWASRSTAAGGSSGGSSGSSSGGSSRRSEGSAPRAARSTAGGPRGLSGGGSSGRSSGGSSGGSPRSSGGSSGGLFGGGGGGSSSRSSGGLFGGGSSGRSSGGSPRSSGGSSGGLFGGGSPARSSGGSSGRSSGGGRSDSGRSEAPPLWLPPRSSAGGADDGSAPFWLRPADGDEG</sequence>
<accession>A0ABV9CIM0</accession>
<feature type="compositionally biased region" description="Low complexity" evidence="1">
    <location>
        <begin position="719"/>
        <end position="735"/>
    </location>
</feature>
<feature type="transmembrane region" description="Helical" evidence="2">
    <location>
        <begin position="422"/>
        <end position="443"/>
    </location>
</feature>
<feature type="transmembrane region" description="Helical" evidence="2">
    <location>
        <begin position="397"/>
        <end position="416"/>
    </location>
</feature>
<feature type="compositionally biased region" description="Gly residues" evidence="1">
    <location>
        <begin position="646"/>
        <end position="658"/>
    </location>
</feature>
<organism evidence="3 4">
    <name type="scientific">Sphaerisporangium dianthi</name>
    <dbReference type="NCBI Taxonomy" id="1436120"/>
    <lineage>
        <taxon>Bacteria</taxon>
        <taxon>Bacillati</taxon>
        <taxon>Actinomycetota</taxon>
        <taxon>Actinomycetes</taxon>
        <taxon>Streptosporangiales</taxon>
        <taxon>Streptosporangiaceae</taxon>
        <taxon>Sphaerisporangium</taxon>
    </lineage>
</organism>
<reference evidence="4" key="1">
    <citation type="journal article" date="2019" name="Int. J. Syst. Evol. Microbiol.">
        <title>The Global Catalogue of Microorganisms (GCM) 10K type strain sequencing project: providing services to taxonomists for standard genome sequencing and annotation.</title>
        <authorList>
            <consortium name="The Broad Institute Genomics Platform"/>
            <consortium name="The Broad Institute Genome Sequencing Center for Infectious Disease"/>
            <person name="Wu L."/>
            <person name="Ma J."/>
        </authorList>
    </citation>
    <scope>NUCLEOTIDE SEQUENCE [LARGE SCALE GENOMIC DNA]</scope>
    <source>
        <strain evidence="4">CGMCC 4.7132</strain>
    </source>
</reference>
<dbReference type="EMBL" id="JBHSFP010000010">
    <property type="protein sequence ID" value="MFC4532575.1"/>
    <property type="molecule type" value="Genomic_DNA"/>
</dbReference>
<comment type="caution">
    <text evidence="3">The sequence shown here is derived from an EMBL/GenBank/DDBJ whole genome shotgun (WGS) entry which is preliminary data.</text>
</comment>
<feature type="compositionally biased region" description="Low complexity" evidence="1">
    <location>
        <begin position="599"/>
        <end position="620"/>
    </location>
</feature>
<feature type="region of interest" description="Disordered" evidence="1">
    <location>
        <begin position="1"/>
        <end position="20"/>
    </location>
</feature>
<feature type="region of interest" description="Disordered" evidence="1">
    <location>
        <begin position="69"/>
        <end position="117"/>
    </location>
</feature>
<keyword evidence="2" id="KW-0472">Membrane</keyword>
<name>A0ABV9CIM0_9ACTN</name>
<keyword evidence="2" id="KW-1133">Transmembrane helix</keyword>